<dbReference type="Proteomes" id="UP000621168">
    <property type="component" value="Unassembled WGS sequence"/>
</dbReference>
<dbReference type="EMBL" id="WBMX01014552">
    <property type="protein sequence ID" value="NXC22200.1"/>
    <property type="molecule type" value="Genomic_DNA"/>
</dbReference>
<dbReference type="AlphaFoldDB" id="A0A851M3K1"/>
<gene>
    <name evidence="3" type="primary">Snx29</name>
    <name evidence="3" type="ORF">CORCRI_R08550</name>
</gene>
<keyword evidence="4" id="KW-1185">Reference proteome</keyword>
<dbReference type="InterPro" id="IPR004012">
    <property type="entry name" value="Run_dom"/>
</dbReference>
<dbReference type="PROSITE" id="PS50826">
    <property type="entry name" value="RUN"/>
    <property type="match status" value="1"/>
</dbReference>
<dbReference type="InterPro" id="IPR037213">
    <property type="entry name" value="Run_dom_sf"/>
</dbReference>
<protein>
    <submittedName>
        <fullName evidence="3">SNX29 protein</fullName>
    </submittedName>
</protein>
<dbReference type="Pfam" id="PF02759">
    <property type="entry name" value="RUN"/>
    <property type="match status" value="1"/>
</dbReference>
<accession>A0A851M3K1</accession>
<dbReference type="PANTHER" id="PTHR47194:SF4">
    <property type="entry name" value="SORTING NEXIN-29"/>
    <property type="match status" value="1"/>
</dbReference>
<dbReference type="SMART" id="SM00593">
    <property type="entry name" value="RUN"/>
    <property type="match status" value="1"/>
</dbReference>
<feature type="region of interest" description="Disordered" evidence="1">
    <location>
        <begin position="242"/>
        <end position="274"/>
    </location>
</feature>
<comment type="caution">
    <text evidence="3">The sequence shown here is derived from an EMBL/GenBank/DDBJ whole genome shotgun (WGS) entry which is preliminary data.</text>
</comment>
<dbReference type="SUPFAM" id="SSF140741">
    <property type="entry name" value="RUN domain-like"/>
    <property type="match status" value="1"/>
</dbReference>
<evidence type="ECO:0000313" key="4">
    <source>
        <dbReference type="Proteomes" id="UP000621168"/>
    </source>
</evidence>
<feature type="domain" description="RUN" evidence="2">
    <location>
        <begin position="1"/>
        <end position="95"/>
    </location>
</feature>
<dbReference type="OrthoDB" id="428895at2759"/>
<sequence length="274" mass="32032">FWYYVKEVLNKHEQQRFYSLKTITTDIGRGRAWLRCALNEHSLERYVHMLLADKNRLSVFYEDWSFMMDEERSSMIPTMAAVMGRLTFYFKFHFISLLKFFFPVSMEYCYEYAPKRLLKSELHKAYKVKMVVTNLKAHVYGKIMKCLVDLNLKYKKDRKKKKRVTNIISFDEEEDEQNLGDATKTLVTGESSEESVDRSSVFVLPSSESTLGKSLNGNESNHSWKSNSVFMNGEYEYQKLDVKSIDDEDADEDELYGKTLGNKGTEGETEASEK</sequence>
<evidence type="ECO:0000256" key="1">
    <source>
        <dbReference type="SAM" id="MobiDB-lite"/>
    </source>
</evidence>
<evidence type="ECO:0000313" key="3">
    <source>
        <dbReference type="EMBL" id="NXC22200.1"/>
    </source>
</evidence>
<organism evidence="3 4">
    <name type="scientific">Corythaeola cristata</name>
    <name type="common">Great blue turaco</name>
    <dbReference type="NCBI Taxonomy" id="103954"/>
    <lineage>
        <taxon>Eukaryota</taxon>
        <taxon>Metazoa</taxon>
        <taxon>Chordata</taxon>
        <taxon>Craniata</taxon>
        <taxon>Vertebrata</taxon>
        <taxon>Euteleostomi</taxon>
        <taxon>Archelosauria</taxon>
        <taxon>Archosauria</taxon>
        <taxon>Dinosauria</taxon>
        <taxon>Saurischia</taxon>
        <taxon>Theropoda</taxon>
        <taxon>Coelurosauria</taxon>
        <taxon>Aves</taxon>
        <taxon>Neognathae</taxon>
        <taxon>Neoaves</taxon>
        <taxon>Otidimorphae</taxon>
        <taxon>Musophagiformes</taxon>
        <taxon>Musophagidae</taxon>
        <taxon>Corythaeola</taxon>
    </lineage>
</organism>
<reference evidence="3" key="1">
    <citation type="submission" date="2019-09" db="EMBL/GenBank/DDBJ databases">
        <title>Bird 10,000 Genomes (B10K) Project - Family phase.</title>
        <authorList>
            <person name="Zhang G."/>
        </authorList>
    </citation>
    <scope>NUCLEOTIDE SEQUENCE</scope>
    <source>
        <strain evidence="3">B10K-CU-031-40</strain>
    </source>
</reference>
<feature type="non-terminal residue" evidence="3">
    <location>
        <position position="1"/>
    </location>
</feature>
<name>A0A851M3K1_CORCR</name>
<feature type="non-terminal residue" evidence="3">
    <location>
        <position position="274"/>
    </location>
</feature>
<proteinExistence type="predicted"/>
<evidence type="ECO:0000259" key="2">
    <source>
        <dbReference type="PROSITE" id="PS50826"/>
    </source>
</evidence>
<dbReference type="Gene3D" id="1.20.58.900">
    <property type="match status" value="1"/>
</dbReference>
<dbReference type="PANTHER" id="PTHR47194">
    <property type="entry name" value="SORTING NEXIN-29-RELATED"/>
    <property type="match status" value="1"/>
</dbReference>